<evidence type="ECO:0000313" key="10">
    <source>
        <dbReference type="EMBL" id="KMM83224.1"/>
    </source>
</evidence>
<comment type="pathway">
    <text evidence="9">Amino-acid biosynthesis; L-methionine biosynthesis via salvage pathway; L-methionine from S-methyl-5-thio-alpha-D-ribose 1-phosphate: step 5/6.</text>
</comment>
<comment type="caution">
    <text evidence="10">The sequence shown here is derived from an EMBL/GenBank/DDBJ whole genome shotgun (WGS) entry which is preliminary data.</text>
</comment>
<dbReference type="HAMAP" id="MF_01682">
    <property type="entry name" value="Salvage_MtnD"/>
    <property type="match status" value="1"/>
</dbReference>
<dbReference type="PANTHER" id="PTHR23418:SF0">
    <property type="entry name" value="ACIREDUCTONE DIOXYGENASE"/>
    <property type="match status" value="1"/>
</dbReference>
<dbReference type="PATRIC" id="fig|47884.3.peg.4244"/>
<feature type="binding site" evidence="9">
    <location>
        <position position="141"/>
    </location>
    <ligand>
        <name>Fe(2+)</name>
        <dbReference type="ChEBI" id="CHEBI:29033"/>
    </ligand>
</feature>
<dbReference type="EMBL" id="FNRS01000001">
    <property type="protein sequence ID" value="SEC75861.1"/>
    <property type="molecule type" value="Genomic_DNA"/>
</dbReference>
<evidence type="ECO:0000256" key="5">
    <source>
        <dbReference type="ARBA" id="ARBA00022964"/>
    </source>
</evidence>
<dbReference type="Proteomes" id="UP000183155">
    <property type="component" value="Unassembled WGS sequence"/>
</dbReference>
<reference evidence="10 12" key="1">
    <citation type="submission" date="2015-02" db="EMBL/GenBank/DDBJ databases">
        <title>Pseudomonas helleri sp. nov. and Pseudomonas weihenstephanensis sp. nov., isolated from raw cows milk.</title>
        <authorList>
            <person name="von Neubeck M."/>
            <person name="Huptas C."/>
            <person name="Wenning M."/>
            <person name="Scherer S."/>
        </authorList>
    </citation>
    <scope>NUCLEOTIDE SEQUENCE [LARGE SCALE GENOMIC DNA]</scope>
    <source>
        <strain evidence="10 12">DSM 21104</strain>
    </source>
</reference>
<comment type="caution">
    <text evidence="9">Lacks conserved residue(s) required for the propagation of feature annotation.</text>
</comment>
<dbReference type="Proteomes" id="UP000036395">
    <property type="component" value="Unassembled WGS sequence"/>
</dbReference>
<dbReference type="CDD" id="cd02232">
    <property type="entry name" value="cupin_ARD"/>
    <property type="match status" value="1"/>
</dbReference>
<comment type="function">
    <text evidence="9">Catalyzes 2 different reactions between oxygene and the acireductone 1,2-dihydroxy-3-keto-5-methylthiopentene (DHK-MTPene) depending upon the metal bound in the active site. Fe-containing acireductone dioxygenase (Fe-ARD) produces formate and 2-keto-4-methylthiobutyrate (KMTB), the alpha-ketoacid precursor of methionine in the methionine recycle pathway. Ni-containing acireductone dioxygenase (Ni-ARD) produces methylthiopropionate, carbon monoxide and formate, and does not lie on the methionine recycle pathway.</text>
</comment>
<keyword evidence="3 9" id="KW-0028">Amino-acid biosynthesis</keyword>
<comment type="cofactor">
    <cofactor evidence="9">
        <name>Fe(2+)</name>
        <dbReference type="ChEBI" id="CHEBI:29033"/>
    </cofactor>
    <text evidence="9">Binds 1 Fe(2+) cation per monomer.</text>
</comment>
<dbReference type="InterPro" id="IPR014710">
    <property type="entry name" value="RmlC-like_jellyroll"/>
</dbReference>
<dbReference type="OrthoDB" id="9795636at2"/>
<dbReference type="EMBL" id="JYLA01000008">
    <property type="protein sequence ID" value="KMM83224.1"/>
    <property type="molecule type" value="Genomic_DNA"/>
</dbReference>
<dbReference type="GO" id="GO:0016151">
    <property type="term" value="F:nickel cation binding"/>
    <property type="evidence" value="ECO:0007669"/>
    <property type="project" value="UniProtKB-UniRule"/>
</dbReference>
<dbReference type="PANTHER" id="PTHR23418">
    <property type="entry name" value="ACIREDUCTONE DIOXYGENASE"/>
    <property type="match status" value="1"/>
</dbReference>
<organism evidence="10 12">
    <name type="scientific">Pseudomonas taetrolens</name>
    <dbReference type="NCBI Taxonomy" id="47884"/>
    <lineage>
        <taxon>Bacteria</taxon>
        <taxon>Pseudomonadati</taxon>
        <taxon>Pseudomonadota</taxon>
        <taxon>Gammaproteobacteria</taxon>
        <taxon>Pseudomonadales</taxon>
        <taxon>Pseudomonadaceae</taxon>
        <taxon>Pseudomonas</taxon>
    </lineage>
</organism>
<dbReference type="GO" id="GO:0010309">
    <property type="term" value="F:acireductone dioxygenase [iron(II)-requiring] activity"/>
    <property type="evidence" value="ECO:0007669"/>
    <property type="project" value="UniProtKB-UniRule"/>
</dbReference>
<dbReference type="InterPro" id="IPR011051">
    <property type="entry name" value="RmlC_Cupin_sf"/>
</dbReference>
<dbReference type="UniPathway" id="UPA00904">
    <property type="reaction ID" value="UER00878"/>
</dbReference>
<feature type="site" description="May play a role in metal incorporation in vivo" evidence="9">
    <location>
        <position position="96"/>
    </location>
</feature>
<evidence type="ECO:0000313" key="13">
    <source>
        <dbReference type="Proteomes" id="UP000183155"/>
    </source>
</evidence>
<dbReference type="AlphaFoldDB" id="A0A0J6GM71"/>
<dbReference type="GO" id="GO:0019509">
    <property type="term" value="P:L-methionine salvage from methylthioadenosine"/>
    <property type="evidence" value="ECO:0007669"/>
    <property type="project" value="UniProtKB-UniRule"/>
</dbReference>
<dbReference type="Pfam" id="PF03079">
    <property type="entry name" value="ARD"/>
    <property type="match status" value="1"/>
</dbReference>
<evidence type="ECO:0000313" key="11">
    <source>
        <dbReference type="EMBL" id="SEC75861.1"/>
    </source>
</evidence>
<dbReference type="EC" id="1.13.11.54" evidence="9"/>
<dbReference type="SUPFAM" id="SSF51182">
    <property type="entry name" value="RmlC-like cupins"/>
    <property type="match status" value="1"/>
</dbReference>
<dbReference type="STRING" id="47884.SAMN04490203_3060"/>
<keyword evidence="5 9" id="KW-0223">Dioxygenase</keyword>
<feature type="binding site" evidence="9">
    <location>
        <position position="97"/>
    </location>
    <ligand>
        <name>Fe(2+)</name>
        <dbReference type="ChEBI" id="CHEBI:29033"/>
    </ligand>
</feature>
<evidence type="ECO:0000256" key="1">
    <source>
        <dbReference type="ARBA" id="ARBA00000428"/>
    </source>
</evidence>
<dbReference type="Gene3D" id="2.60.120.10">
    <property type="entry name" value="Jelly Rolls"/>
    <property type="match status" value="1"/>
</dbReference>
<evidence type="ECO:0000256" key="2">
    <source>
        <dbReference type="ARBA" id="ARBA00022596"/>
    </source>
</evidence>
<reference evidence="11 13" key="2">
    <citation type="submission" date="2016-10" db="EMBL/GenBank/DDBJ databases">
        <authorList>
            <person name="Varghese N."/>
            <person name="Submissions S."/>
        </authorList>
    </citation>
    <scope>NUCLEOTIDE SEQUENCE [LARGE SCALE GENOMIC DNA]</scope>
    <source>
        <strain evidence="11 13">BS3652</strain>
    </source>
</reference>
<feature type="site" description="May play a role in transmitting local conformational changes" evidence="9">
    <location>
        <position position="102"/>
    </location>
</feature>
<comment type="catalytic activity">
    <reaction evidence="9">
        <text>1,2-dihydroxy-5-(methylsulfanyl)pent-1-en-3-one + O2 = 3-(methylsulfanyl)propanoate + CO + formate + 2 H(+)</text>
        <dbReference type="Rhea" id="RHEA:14161"/>
        <dbReference type="ChEBI" id="CHEBI:15378"/>
        <dbReference type="ChEBI" id="CHEBI:15379"/>
        <dbReference type="ChEBI" id="CHEBI:15740"/>
        <dbReference type="ChEBI" id="CHEBI:17245"/>
        <dbReference type="ChEBI" id="CHEBI:49016"/>
        <dbReference type="ChEBI" id="CHEBI:49252"/>
        <dbReference type="EC" id="1.13.11.53"/>
    </reaction>
</comment>
<keyword evidence="8 9" id="KW-0486">Methionine biosynthesis</keyword>
<dbReference type="GO" id="GO:0010308">
    <property type="term" value="F:acireductone dioxygenase (Ni2+-requiring) activity"/>
    <property type="evidence" value="ECO:0007669"/>
    <property type="project" value="UniProtKB-UniRule"/>
</dbReference>
<sequence>MSSLSVYHVSTPELPNKVLTHLDDIASTLAEQGVRFERWQAVAPIGPDATQGEVIDAYREQIDQLMTERGYLAVDVISLNDAHPQKAELRAGLLEEHRTTEDVVRFFVSGRGLFTLHIGDYVYAALCEKNDLIVVPAGTPHWFDMGERPHFVAIRLFNNPGDGGVSFTGDDIARRFPGLDEQ</sequence>
<evidence type="ECO:0000256" key="6">
    <source>
        <dbReference type="ARBA" id="ARBA00023002"/>
    </source>
</evidence>
<name>A0A0J6GM71_PSETA</name>
<evidence type="ECO:0000313" key="12">
    <source>
        <dbReference type="Proteomes" id="UP000036395"/>
    </source>
</evidence>
<gene>
    <name evidence="9" type="primary">mtnD</name>
    <name evidence="11" type="ORF">SAMN04490203_3060</name>
    <name evidence="10" type="ORF">TU78_18730</name>
</gene>
<feature type="binding site" evidence="9">
    <location>
        <position position="97"/>
    </location>
    <ligand>
        <name>Ni(2+)</name>
        <dbReference type="ChEBI" id="CHEBI:49786"/>
    </ligand>
</feature>
<keyword evidence="6 9" id="KW-0560">Oxidoreductase</keyword>
<feature type="binding site" evidence="9">
    <location>
        <position position="141"/>
    </location>
    <ligand>
        <name>Ni(2+)</name>
        <dbReference type="ChEBI" id="CHEBI:49786"/>
    </ligand>
</feature>
<dbReference type="InterPro" id="IPR004313">
    <property type="entry name" value="ARD"/>
</dbReference>
<keyword evidence="2 9" id="KW-0533">Nickel</keyword>
<evidence type="ECO:0000256" key="3">
    <source>
        <dbReference type="ARBA" id="ARBA00022605"/>
    </source>
</evidence>
<comment type="cofactor">
    <cofactor evidence="9">
        <name>Ni(2+)</name>
        <dbReference type="ChEBI" id="CHEBI:49786"/>
    </cofactor>
    <text evidence="9">Binds 1 nickel ion per monomer.</text>
</comment>
<dbReference type="GO" id="GO:0005506">
    <property type="term" value="F:iron ion binding"/>
    <property type="evidence" value="ECO:0007669"/>
    <property type="project" value="UniProtKB-UniRule"/>
</dbReference>
<evidence type="ECO:0000256" key="4">
    <source>
        <dbReference type="ARBA" id="ARBA00022723"/>
    </source>
</evidence>
<evidence type="ECO:0000256" key="9">
    <source>
        <dbReference type="HAMAP-Rule" id="MF_01682"/>
    </source>
</evidence>
<keyword evidence="13" id="KW-1185">Reference proteome</keyword>
<evidence type="ECO:0000256" key="7">
    <source>
        <dbReference type="ARBA" id="ARBA00023004"/>
    </source>
</evidence>
<dbReference type="EC" id="1.13.11.53" evidence="9"/>
<comment type="catalytic activity">
    <reaction evidence="1 9">
        <text>1,2-dihydroxy-5-(methylsulfanyl)pent-1-en-3-one + O2 = 4-methylsulfanyl-2-oxobutanoate + formate + 2 H(+)</text>
        <dbReference type="Rhea" id="RHEA:24504"/>
        <dbReference type="ChEBI" id="CHEBI:15378"/>
        <dbReference type="ChEBI" id="CHEBI:15379"/>
        <dbReference type="ChEBI" id="CHEBI:15740"/>
        <dbReference type="ChEBI" id="CHEBI:16723"/>
        <dbReference type="ChEBI" id="CHEBI:49252"/>
        <dbReference type="EC" id="1.13.11.54"/>
    </reaction>
</comment>
<comment type="similarity">
    <text evidence="9">Belongs to the acireductone dioxygenase (ARD) family.</text>
</comment>
<keyword evidence="4 9" id="KW-0479">Metal-binding</keyword>
<comment type="subunit">
    <text evidence="9">Monomer.</text>
</comment>
<dbReference type="GO" id="GO:0019284">
    <property type="term" value="P:L-methionine salvage from S-adenosylmethionine"/>
    <property type="evidence" value="ECO:0007669"/>
    <property type="project" value="InterPro"/>
</dbReference>
<accession>A0A0J6GM71</accession>
<keyword evidence="7 9" id="KW-0408">Iron</keyword>
<protein>
    <recommendedName>
        <fullName evidence="9">Acireductone dioxygenase</fullName>
    </recommendedName>
    <alternativeName>
        <fullName evidence="9">1,2-dihydroxy-3-keto-5-methylthiopentene dioxygenase</fullName>
        <shortName evidence="9">DHK-MTPene dioxygenase</shortName>
    </alternativeName>
    <alternativeName>
        <fullName evidence="9">Acireductone dioxygenase (Fe(2+)-requiring)</fullName>
        <shortName evidence="9">ARD'</shortName>
        <shortName evidence="9">Fe-ARD</shortName>
        <ecNumber evidence="9">1.13.11.54</ecNumber>
    </alternativeName>
    <alternativeName>
        <fullName evidence="9">Acireductone dioxygenase (Ni(2+)-requiring)</fullName>
        <shortName evidence="9">ARD</shortName>
        <shortName evidence="9">Ni-ARD</shortName>
        <ecNumber evidence="9">1.13.11.53</ecNumber>
    </alternativeName>
</protein>
<dbReference type="RefSeq" id="WP_048383095.1">
    <property type="nucleotide sequence ID" value="NZ_FNRS01000001.1"/>
</dbReference>
<proteinExistence type="inferred from homology"/>
<dbReference type="InterPro" id="IPR023956">
    <property type="entry name" value="ARD_bac"/>
</dbReference>
<feature type="site" description="Important to generate the dianion" evidence="9">
    <location>
        <position position="105"/>
    </location>
</feature>
<evidence type="ECO:0000256" key="8">
    <source>
        <dbReference type="ARBA" id="ARBA00023167"/>
    </source>
</evidence>